<accession>A0A7C3E018</accession>
<organism evidence="2">
    <name type="scientific">Gracilinema caldarium</name>
    <dbReference type="NCBI Taxonomy" id="215591"/>
    <lineage>
        <taxon>Bacteria</taxon>
        <taxon>Pseudomonadati</taxon>
        <taxon>Spirochaetota</taxon>
        <taxon>Spirochaetia</taxon>
        <taxon>Spirochaetales</taxon>
        <taxon>Breznakiellaceae</taxon>
        <taxon>Gracilinema</taxon>
    </lineage>
</organism>
<feature type="region of interest" description="Disordered" evidence="1">
    <location>
        <begin position="133"/>
        <end position="156"/>
    </location>
</feature>
<dbReference type="EMBL" id="DSVL01000106">
    <property type="protein sequence ID" value="HFH28548.1"/>
    <property type="molecule type" value="Genomic_DNA"/>
</dbReference>
<evidence type="ECO:0000256" key="1">
    <source>
        <dbReference type="SAM" id="MobiDB-lite"/>
    </source>
</evidence>
<sequence>MQRFCLMIFFIATIGLGLQAETVFVSVLEATPDMELHNFEASSAWESGVLDALFDMGAIVSNTPIQRFSDFTKNEALQVAKDGGADSILVVELKYLVIPEEKLKIRAVPGTIQFKLYSVESGRLLKQLTYTPSRPSESVDEDKQMAKQQTQLFYKK</sequence>
<reference evidence="2" key="1">
    <citation type="journal article" date="2020" name="mSystems">
        <title>Genome- and Community-Level Interaction Insights into Carbon Utilization and Element Cycling Functions of Hydrothermarchaeota in Hydrothermal Sediment.</title>
        <authorList>
            <person name="Zhou Z."/>
            <person name="Liu Y."/>
            <person name="Xu W."/>
            <person name="Pan J."/>
            <person name="Luo Z.H."/>
            <person name="Li M."/>
        </authorList>
    </citation>
    <scope>NUCLEOTIDE SEQUENCE [LARGE SCALE GENOMIC DNA]</scope>
    <source>
        <strain evidence="2">SpSt-503</strain>
    </source>
</reference>
<name>A0A7C3E018_9SPIR</name>
<proteinExistence type="predicted"/>
<protein>
    <submittedName>
        <fullName evidence="2">Uncharacterized protein</fullName>
    </submittedName>
</protein>
<feature type="compositionally biased region" description="Polar residues" evidence="1">
    <location>
        <begin position="146"/>
        <end position="156"/>
    </location>
</feature>
<comment type="caution">
    <text evidence="2">The sequence shown here is derived from an EMBL/GenBank/DDBJ whole genome shotgun (WGS) entry which is preliminary data.</text>
</comment>
<dbReference type="AlphaFoldDB" id="A0A7C3E018"/>
<gene>
    <name evidence="2" type="ORF">ENS59_03425</name>
</gene>
<evidence type="ECO:0000313" key="2">
    <source>
        <dbReference type="EMBL" id="HFH28548.1"/>
    </source>
</evidence>